<protein>
    <submittedName>
        <fullName evidence="7">Fungistatic metabolite</fullName>
    </submittedName>
</protein>
<dbReference type="RefSeq" id="XP_022312592.1">
    <property type="nucleotide sequence ID" value="XM_022456884.1"/>
</dbReference>
<feature type="chain" id="PRO_5034419823" evidence="3">
    <location>
        <begin position="21"/>
        <end position="291"/>
    </location>
</feature>
<dbReference type="Proteomes" id="UP000694844">
    <property type="component" value="Chromosome 10"/>
</dbReference>
<name>A0A8B8CA10_CRAVI</name>
<dbReference type="OrthoDB" id="2019572at2759"/>
<evidence type="ECO:0000256" key="3">
    <source>
        <dbReference type="SAM" id="SignalP"/>
    </source>
</evidence>
<evidence type="ECO:0000256" key="2">
    <source>
        <dbReference type="PROSITE-ProRule" id="PRU00302"/>
    </source>
</evidence>
<dbReference type="SMART" id="SM00321">
    <property type="entry name" value="WSC"/>
    <property type="match status" value="1"/>
</dbReference>
<evidence type="ECO:0000259" key="4">
    <source>
        <dbReference type="PROSITE" id="PS50923"/>
    </source>
</evidence>
<gene>
    <name evidence="7" type="primary">LOC111117714</name>
</gene>
<dbReference type="AlphaFoldDB" id="A0A8B8CA10"/>
<dbReference type="Pfam" id="PF00084">
    <property type="entry name" value="Sushi"/>
    <property type="match status" value="1"/>
</dbReference>
<keyword evidence="6" id="KW-1185">Reference proteome</keyword>
<reference evidence="7" key="1">
    <citation type="submission" date="2025-08" db="UniProtKB">
        <authorList>
            <consortium name="RefSeq"/>
        </authorList>
    </citation>
    <scope>IDENTIFICATION</scope>
    <source>
        <tissue evidence="7">Whole sample</tissue>
    </source>
</reference>
<dbReference type="Pfam" id="PF00024">
    <property type="entry name" value="PAN_1"/>
    <property type="match status" value="1"/>
</dbReference>
<keyword evidence="3" id="KW-0732">Signal</keyword>
<keyword evidence="2" id="KW-0768">Sushi</keyword>
<feature type="disulfide bond" evidence="2">
    <location>
        <begin position="166"/>
        <end position="193"/>
    </location>
</feature>
<dbReference type="InterPro" id="IPR003609">
    <property type="entry name" value="Pan_app"/>
</dbReference>
<dbReference type="CDD" id="cd00033">
    <property type="entry name" value="CCP"/>
    <property type="match status" value="1"/>
</dbReference>
<keyword evidence="1 2" id="KW-1015">Disulfide bond</keyword>
<evidence type="ECO:0000313" key="7">
    <source>
        <dbReference type="RefSeq" id="XP_022312592.1"/>
    </source>
</evidence>
<comment type="caution">
    <text evidence="2">Lacks conserved residue(s) required for the propagation of feature annotation.</text>
</comment>
<accession>A0A8B8CA10</accession>
<dbReference type="PROSITE" id="PS50923">
    <property type="entry name" value="SUSHI"/>
    <property type="match status" value="1"/>
</dbReference>
<evidence type="ECO:0000256" key="1">
    <source>
        <dbReference type="ARBA" id="ARBA00023157"/>
    </source>
</evidence>
<dbReference type="Pfam" id="PF01822">
    <property type="entry name" value="WSC"/>
    <property type="match status" value="1"/>
</dbReference>
<dbReference type="Gene3D" id="2.10.70.10">
    <property type="entry name" value="Complement Module, domain 1"/>
    <property type="match status" value="1"/>
</dbReference>
<dbReference type="InterPro" id="IPR000436">
    <property type="entry name" value="Sushi_SCR_CCP_dom"/>
</dbReference>
<dbReference type="SMART" id="SM00032">
    <property type="entry name" value="CCP"/>
    <property type="match status" value="1"/>
</dbReference>
<feature type="domain" description="Sushi" evidence="4">
    <location>
        <begin position="137"/>
        <end position="195"/>
    </location>
</feature>
<organism evidence="6 7">
    <name type="scientific">Crassostrea virginica</name>
    <name type="common">Eastern oyster</name>
    <dbReference type="NCBI Taxonomy" id="6565"/>
    <lineage>
        <taxon>Eukaryota</taxon>
        <taxon>Metazoa</taxon>
        <taxon>Spiralia</taxon>
        <taxon>Lophotrochozoa</taxon>
        <taxon>Mollusca</taxon>
        <taxon>Bivalvia</taxon>
        <taxon>Autobranchia</taxon>
        <taxon>Pteriomorphia</taxon>
        <taxon>Ostreida</taxon>
        <taxon>Ostreoidea</taxon>
        <taxon>Ostreidae</taxon>
        <taxon>Crassostrea</taxon>
    </lineage>
</organism>
<dbReference type="InterPro" id="IPR035976">
    <property type="entry name" value="Sushi/SCR/CCP_sf"/>
</dbReference>
<dbReference type="InterPro" id="IPR002889">
    <property type="entry name" value="WSC_carb-bd"/>
</dbReference>
<dbReference type="PROSITE" id="PS51212">
    <property type="entry name" value="WSC"/>
    <property type="match status" value="1"/>
</dbReference>
<dbReference type="KEGG" id="cvn:111117714"/>
<proteinExistence type="predicted"/>
<feature type="domain" description="WSC" evidence="5">
    <location>
        <begin position="199"/>
        <end position="291"/>
    </location>
</feature>
<feature type="signal peptide" evidence="3">
    <location>
        <begin position="1"/>
        <end position="20"/>
    </location>
</feature>
<dbReference type="SUPFAM" id="SSF57535">
    <property type="entry name" value="Complement control module/SCR domain"/>
    <property type="match status" value="1"/>
</dbReference>
<evidence type="ECO:0000313" key="6">
    <source>
        <dbReference type="Proteomes" id="UP000694844"/>
    </source>
</evidence>
<sequence length="291" mass="32135">MVFHIIYLMWVLAFLPKCRCLCSKPELMNVSPKGSSLGLGHTFKTFPTQSVLVCMDLCISYPMCRSVDLNREKSVCRLQVKSSVTDPDLLVATPNTIHMDKEDFPKILLDNACQTLSCDNMTMCKGNTGCVPVLDGRSCGSPPSVSNAAASPAGPFPVGHTHNYTCHVGYDSLHEPYTTCQENGKWTDVVFLCQRTSPKYTLLGCFEDSHYYVLESGPHSLLINGQRQCASHCDTLGSYRYFGLQFGSQCFCGNIMRNNPRELPATECNQPCNGNSGEECGGSWRMLIFSS</sequence>
<evidence type="ECO:0000259" key="5">
    <source>
        <dbReference type="PROSITE" id="PS51212"/>
    </source>
</evidence>
<dbReference type="GeneID" id="111117714"/>